<dbReference type="EMBL" id="LN829119">
    <property type="protein sequence ID" value="CPR22355.1"/>
    <property type="molecule type" value="Genomic_DNA"/>
</dbReference>
<dbReference type="Proteomes" id="UP000033187">
    <property type="component" value="Chromosome 1"/>
</dbReference>
<proteinExistence type="predicted"/>
<evidence type="ECO:0000313" key="1">
    <source>
        <dbReference type="EMBL" id="CPR22355.1"/>
    </source>
</evidence>
<name>A0A0D6JL21_9HYPH</name>
<reference evidence="2" key="1">
    <citation type="submission" date="2015-02" db="EMBL/GenBank/DDBJ databases">
        <authorList>
            <person name="Chooi Y.-H."/>
        </authorList>
    </citation>
    <scope>NUCLEOTIDE SEQUENCE [LARGE SCALE GENOMIC DNA]</scope>
    <source>
        <strain evidence="2">strain Y</strain>
    </source>
</reference>
<gene>
    <name evidence="1" type="ORF">YBN1229_v1_3788</name>
</gene>
<sequence>MAKADIAAAEGEIQ</sequence>
<dbReference type="KEGG" id="fiy:BN1229_v1_3788"/>
<accession>A0A0D6JL21</accession>
<keyword evidence="2" id="KW-1185">Reference proteome</keyword>
<evidence type="ECO:0000313" key="2">
    <source>
        <dbReference type="Proteomes" id="UP000033187"/>
    </source>
</evidence>
<dbReference type="KEGG" id="fil:BN1229_v1_3798"/>
<protein>
    <submittedName>
        <fullName evidence="1">Uncharacterized protein</fullName>
    </submittedName>
</protein>
<organism evidence="1 2">
    <name type="scientific">Candidatus Filomicrobium marinum</name>
    <dbReference type="NCBI Taxonomy" id="1608628"/>
    <lineage>
        <taxon>Bacteria</taxon>
        <taxon>Pseudomonadati</taxon>
        <taxon>Pseudomonadota</taxon>
        <taxon>Alphaproteobacteria</taxon>
        <taxon>Hyphomicrobiales</taxon>
        <taxon>Hyphomicrobiaceae</taxon>
        <taxon>Filomicrobium</taxon>
    </lineage>
</organism>